<dbReference type="AlphaFoldDB" id="A0AAV5TGA5"/>
<dbReference type="Pfam" id="PF05978">
    <property type="entry name" value="UNC-93"/>
    <property type="match status" value="1"/>
</dbReference>
<dbReference type="GO" id="GO:0016020">
    <property type="term" value="C:membrane"/>
    <property type="evidence" value="ECO:0007669"/>
    <property type="project" value="UniProtKB-SubCell"/>
</dbReference>
<feature type="transmembrane region" description="Helical" evidence="6">
    <location>
        <begin position="288"/>
        <end position="309"/>
    </location>
</feature>
<evidence type="ECO:0000256" key="5">
    <source>
        <dbReference type="ARBA" id="ARBA00023136"/>
    </source>
</evidence>
<dbReference type="PANTHER" id="PTHR23294">
    <property type="entry name" value="ET TRANSLATION PRODUCT-RELATED"/>
    <property type="match status" value="1"/>
</dbReference>
<evidence type="ECO:0000313" key="8">
    <source>
        <dbReference type="Proteomes" id="UP001432027"/>
    </source>
</evidence>
<evidence type="ECO:0000256" key="1">
    <source>
        <dbReference type="ARBA" id="ARBA00004141"/>
    </source>
</evidence>
<keyword evidence="5 6" id="KW-0472">Membrane</keyword>
<accession>A0AAV5TGA5</accession>
<organism evidence="7 8">
    <name type="scientific">Pristionchus entomophagus</name>
    <dbReference type="NCBI Taxonomy" id="358040"/>
    <lineage>
        <taxon>Eukaryota</taxon>
        <taxon>Metazoa</taxon>
        <taxon>Ecdysozoa</taxon>
        <taxon>Nematoda</taxon>
        <taxon>Chromadorea</taxon>
        <taxon>Rhabditida</taxon>
        <taxon>Rhabditina</taxon>
        <taxon>Diplogasteromorpha</taxon>
        <taxon>Diplogasteroidea</taxon>
        <taxon>Neodiplogasteridae</taxon>
        <taxon>Pristionchus</taxon>
    </lineage>
</organism>
<dbReference type="SUPFAM" id="SSF103473">
    <property type="entry name" value="MFS general substrate transporter"/>
    <property type="match status" value="1"/>
</dbReference>
<feature type="transmembrane region" description="Helical" evidence="6">
    <location>
        <begin position="363"/>
        <end position="388"/>
    </location>
</feature>
<feature type="transmembrane region" description="Helical" evidence="6">
    <location>
        <begin position="409"/>
        <end position="434"/>
    </location>
</feature>
<feature type="transmembrane region" description="Helical" evidence="6">
    <location>
        <begin position="193"/>
        <end position="212"/>
    </location>
</feature>
<feature type="non-terminal residue" evidence="7">
    <location>
        <position position="435"/>
    </location>
</feature>
<name>A0AAV5TGA5_9BILA</name>
<keyword evidence="8" id="KW-1185">Reference proteome</keyword>
<dbReference type="InterPro" id="IPR036259">
    <property type="entry name" value="MFS_trans_sf"/>
</dbReference>
<comment type="caution">
    <text evidence="7">The sequence shown here is derived from an EMBL/GenBank/DDBJ whole genome shotgun (WGS) entry which is preliminary data.</text>
</comment>
<gene>
    <name evidence="7" type="ORF">PENTCL1PPCAC_14011</name>
</gene>
<keyword evidence="4 6" id="KW-1133">Transmembrane helix</keyword>
<feature type="transmembrane region" description="Helical" evidence="6">
    <location>
        <begin position="82"/>
        <end position="104"/>
    </location>
</feature>
<evidence type="ECO:0000256" key="6">
    <source>
        <dbReference type="SAM" id="Phobius"/>
    </source>
</evidence>
<feature type="transmembrane region" description="Helical" evidence="6">
    <location>
        <begin position="51"/>
        <end position="70"/>
    </location>
</feature>
<feature type="transmembrane region" description="Helical" evidence="6">
    <location>
        <begin position="321"/>
        <end position="343"/>
    </location>
</feature>
<feature type="transmembrane region" description="Helical" evidence="6">
    <location>
        <begin position="249"/>
        <end position="276"/>
    </location>
</feature>
<dbReference type="PANTHER" id="PTHR23294:SF18">
    <property type="entry name" value="UNC93-LIKE PROTEIN MFSD11"/>
    <property type="match status" value="1"/>
</dbReference>
<keyword evidence="3 6" id="KW-0812">Transmembrane</keyword>
<dbReference type="InterPro" id="IPR051617">
    <property type="entry name" value="UNC-93-like_regulator"/>
</dbReference>
<feature type="transmembrane region" description="Helical" evidence="6">
    <location>
        <begin position="141"/>
        <end position="160"/>
    </location>
</feature>
<protein>
    <recommendedName>
        <fullName evidence="9">Membrane transporter</fullName>
    </recommendedName>
</protein>
<comment type="subcellular location">
    <subcellularLocation>
        <location evidence="1">Membrane</location>
        <topology evidence="1">Multi-pass membrane protein</topology>
    </subcellularLocation>
</comment>
<feature type="transmembrane region" description="Helical" evidence="6">
    <location>
        <begin position="5"/>
        <end position="25"/>
    </location>
</feature>
<dbReference type="EMBL" id="BTSX01000004">
    <property type="protein sequence ID" value="GMS91836.1"/>
    <property type="molecule type" value="Genomic_DNA"/>
</dbReference>
<sequence length="435" mass="47051">MKESVYDFLCAVMLGVGNLCMFLGFDTQTAIVEPVLHSVHDRSPELIDLHAGYNGTGVCLVVFMLLSLAAPWTLGLLGSKGSILLGSVMFTVHLSSFFYVHYVPFYATEAAIGLGYALFYSGHGAFVTEHSTKRTIERNSAMSYALATSSLIAGGGVILLTSRLSGDDIEAKVAPVATAQQSYRQYSNIEIRIMYGAFAAFSLLSNIIFAFLPTRAVANSLAPVNDRKRRVGLAEQLVAMFSTMLEKRVLLACPVYFFLGLSTAFFISIYSTTLIYSKKLADCEHLQAYYIITLGIGEISMGAIISIASKYVRHLARMPSMIIGTILHFTAMTLALLSTPFSASHTPTDGPTLFLEPSTQLSLLIAMLLGMADSALVTSRTVLCSVLVPDKISHVFSISKVYQVQSLAMLLPLFLSSFISMPMHGAINGAFGILA</sequence>
<comment type="similarity">
    <text evidence="2">Belongs to the unc-93 family.</text>
</comment>
<evidence type="ECO:0000256" key="4">
    <source>
        <dbReference type="ARBA" id="ARBA00022989"/>
    </source>
</evidence>
<reference evidence="7" key="1">
    <citation type="submission" date="2023-10" db="EMBL/GenBank/DDBJ databases">
        <title>Genome assembly of Pristionchus species.</title>
        <authorList>
            <person name="Yoshida K."/>
            <person name="Sommer R.J."/>
        </authorList>
    </citation>
    <scope>NUCLEOTIDE SEQUENCE</scope>
    <source>
        <strain evidence="7">RS0144</strain>
    </source>
</reference>
<evidence type="ECO:0000256" key="3">
    <source>
        <dbReference type="ARBA" id="ARBA00022692"/>
    </source>
</evidence>
<evidence type="ECO:0000313" key="7">
    <source>
        <dbReference type="EMBL" id="GMS91836.1"/>
    </source>
</evidence>
<evidence type="ECO:0000256" key="2">
    <source>
        <dbReference type="ARBA" id="ARBA00009172"/>
    </source>
</evidence>
<proteinExistence type="inferred from homology"/>
<evidence type="ECO:0008006" key="9">
    <source>
        <dbReference type="Google" id="ProtNLM"/>
    </source>
</evidence>
<dbReference type="InterPro" id="IPR010291">
    <property type="entry name" value="Ion_channel_UNC-93"/>
</dbReference>
<dbReference type="Proteomes" id="UP001432027">
    <property type="component" value="Unassembled WGS sequence"/>
</dbReference>
<feature type="transmembrane region" description="Helical" evidence="6">
    <location>
        <begin position="110"/>
        <end position="129"/>
    </location>
</feature>